<sequence>MQNPYFASGGAGYGGPRSVAQTATFESSSQKYHEDALPAMPSWSNASSRRVEHHEDDVEMDKMESRVAASAISAQAQKERLLSQNPNYYSGQETGSDMGYRGQGTGSTGDIGYMGAGHAHSHYHDYDQQRQQAMSPYDSQGGATGYYNSARLDEHSPYGAHNTYANNAASGYDRNPTAPAAYRSPMSGGYDAVGDASPLSYAPTSNDHYARVDAPSYAQPKPYENSTSPPSYRSDMSPPGVLTPGGVAARKPVQASWREV</sequence>
<dbReference type="Proteomes" id="UP001056384">
    <property type="component" value="Chromosome 1"/>
</dbReference>
<gene>
    <name evidence="2" type="ORF">Slin15195_G009970</name>
</gene>
<feature type="region of interest" description="Disordered" evidence="1">
    <location>
        <begin position="122"/>
        <end position="260"/>
    </location>
</feature>
<accession>A0A9Q9AIQ9</accession>
<evidence type="ECO:0000256" key="1">
    <source>
        <dbReference type="SAM" id="MobiDB-lite"/>
    </source>
</evidence>
<evidence type="ECO:0000313" key="3">
    <source>
        <dbReference type="Proteomes" id="UP001056384"/>
    </source>
</evidence>
<feature type="region of interest" description="Disordered" evidence="1">
    <location>
        <begin position="79"/>
        <end position="106"/>
    </location>
</feature>
<feature type="region of interest" description="Disordered" evidence="1">
    <location>
        <begin position="1"/>
        <end position="57"/>
    </location>
</feature>
<feature type="compositionally biased region" description="Polar residues" evidence="1">
    <location>
        <begin position="129"/>
        <end position="138"/>
    </location>
</feature>
<dbReference type="InterPro" id="IPR037504">
    <property type="entry name" value="PSI_induc_2"/>
</dbReference>
<feature type="compositionally biased region" description="Polar residues" evidence="1">
    <location>
        <begin position="19"/>
        <end position="30"/>
    </location>
</feature>
<dbReference type="OrthoDB" id="5401332at2759"/>
<dbReference type="AlphaFoldDB" id="A0A9Q9AIQ9"/>
<organism evidence="2 3">
    <name type="scientific">Septoria linicola</name>
    <dbReference type="NCBI Taxonomy" id="215465"/>
    <lineage>
        <taxon>Eukaryota</taxon>
        <taxon>Fungi</taxon>
        <taxon>Dikarya</taxon>
        <taxon>Ascomycota</taxon>
        <taxon>Pezizomycotina</taxon>
        <taxon>Dothideomycetes</taxon>
        <taxon>Dothideomycetidae</taxon>
        <taxon>Mycosphaerellales</taxon>
        <taxon>Mycosphaerellaceae</taxon>
        <taxon>Septoria</taxon>
    </lineage>
</organism>
<proteinExistence type="predicted"/>
<name>A0A9Q9AIQ9_9PEZI</name>
<dbReference type="GO" id="GO:0005935">
    <property type="term" value="C:cellular bud neck"/>
    <property type="evidence" value="ECO:0007669"/>
    <property type="project" value="TreeGrafter"/>
</dbReference>
<feature type="compositionally biased region" description="Polar residues" evidence="1">
    <location>
        <begin position="79"/>
        <end position="95"/>
    </location>
</feature>
<dbReference type="EMBL" id="CP099418">
    <property type="protein sequence ID" value="USW47678.1"/>
    <property type="molecule type" value="Genomic_DNA"/>
</dbReference>
<dbReference type="PANTHER" id="PTHR40018">
    <property type="entry name" value="[PSI+] INDUCTION PROTEIN 2"/>
    <property type="match status" value="1"/>
</dbReference>
<dbReference type="GO" id="GO:0005886">
    <property type="term" value="C:plasma membrane"/>
    <property type="evidence" value="ECO:0007669"/>
    <property type="project" value="TreeGrafter"/>
</dbReference>
<protein>
    <submittedName>
        <fullName evidence="2">Uncharacterized protein</fullName>
    </submittedName>
</protein>
<reference evidence="2" key="1">
    <citation type="submission" date="2022-06" db="EMBL/GenBank/DDBJ databases">
        <title>Complete genome sequences of two strains of the flax pathogen Septoria linicola.</title>
        <authorList>
            <person name="Lapalu N."/>
            <person name="Simon A."/>
            <person name="Demenou B."/>
            <person name="Paumier D."/>
            <person name="Guillot M.-P."/>
            <person name="Gout L."/>
            <person name="Valade R."/>
        </authorList>
    </citation>
    <scope>NUCLEOTIDE SEQUENCE</scope>
    <source>
        <strain evidence="2">SE15195</strain>
    </source>
</reference>
<keyword evidence="3" id="KW-1185">Reference proteome</keyword>
<evidence type="ECO:0000313" key="2">
    <source>
        <dbReference type="EMBL" id="USW47678.1"/>
    </source>
</evidence>
<dbReference type="PANTHER" id="PTHR40018:SF1">
    <property type="entry name" value="[PSI+] INDUCTION PROTEIN 2"/>
    <property type="match status" value="1"/>
</dbReference>